<feature type="region of interest" description="Disordered" evidence="7">
    <location>
        <begin position="211"/>
        <end position="299"/>
    </location>
</feature>
<dbReference type="InterPro" id="IPR002942">
    <property type="entry name" value="S4_RNA-bd"/>
</dbReference>
<dbReference type="PROSITE" id="PS50889">
    <property type="entry name" value="S4"/>
    <property type="match status" value="1"/>
</dbReference>
<dbReference type="GO" id="GO:0042274">
    <property type="term" value="P:ribosomal small subunit biogenesis"/>
    <property type="evidence" value="ECO:0007669"/>
    <property type="project" value="TreeGrafter"/>
</dbReference>
<dbReference type="EMBL" id="MU006100">
    <property type="protein sequence ID" value="KAF2837155.1"/>
    <property type="molecule type" value="Genomic_DNA"/>
</dbReference>
<evidence type="ECO:0000313" key="9">
    <source>
        <dbReference type="EMBL" id="KAF2837155.1"/>
    </source>
</evidence>
<evidence type="ECO:0000313" key="10">
    <source>
        <dbReference type="Proteomes" id="UP000799429"/>
    </source>
</evidence>
<dbReference type="GO" id="GO:0003735">
    <property type="term" value="F:structural constituent of ribosome"/>
    <property type="evidence" value="ECO:0007669"/>
    <property type="project" value="TreeGrafter"/>
</dbReference>
<dbReference type="Pfam" id="PF01479">
    <property type="entry name" value="S4"/>
    <property type="match status" value="1"/>
</dbReference>
<dbReference type="SUPFAM" id="SSF55174">
    <property type="entry name" value="Alpha-L RNA-binding motif"/>
    <property type="match status" value="1"/>
</dbReference>
<sequence length="460" mass="53042">MRKRFHNLKRPKIRQDWSKWTLYNLSRQKIPSTIGRTFFQQKWTAKSHSRAYHGEQIREKQWQRMFKTQLPAVVPMNYRELAQDDGSKQSAGRGSGQDEEERSRAKQRTPYPQMTYWPVERRLDTAIFRAMFASSTRQARQFVVHGRVKVNGKKMIYPGYLLNPGDMFQVDVDRVMYATGQRKDQPEPKEEELGVHYDMVEDMAEMVARAIGSDRKPSKRKPGTTEPAEEPSQDNSEAATEASPRATEEDSKNKKLKTKREPKPPPVADAKNALKELLSQTKSLLSDPPKSSTLTAKRKQDLRALRTVLQKTLPRAEQTVPEALESLRTQLADLKVRIAAPQKKPDSFRESPKEPEEPADPALEMLKENFSEASGSLLQEALELAKDNPVDKRLPYRTPWRPRDYMSAFAFIPRYLEVNQNICSAVYLRHPVARPGLAEVPTPFHPETSQLAFTWYLRRR</sequence>
<dbReference type="PROSITE" id="PS00632">
    <property type="entry name" value="RIBOSOMAL_S4"/>
    <property type="match status" value="1"/>
</dbReference>
<gene>
    <name evidence="9" type="ORF">M501DRAFT_995683</name>
</gene>
<keyword evidence="5" id="KW-0687">Ribonucleoprotein</keyword>
<dbReference type="InterPro" id="IPR018079">
    <property type="entry name" value="Ribosomal_uS4_CS"/>
</dbReference>
<evidence type="ECO:0000259" key="8">
    <source>
        <dbReference type="SMART" id="SM00363"/>
    </source>
</evidence>
<dbReference type="SMART" id="SM00363">
    <property type="entry name" value="S4"/>
    <property type="match status" value="1"/>
</dbReference>
<keyword evidence="2 6" id="KW-0699">rRNA-binding</keyword>
<evidence type="ECO:0000256" key="7">
    <source>
        <dbReference type="SAM" id="MobiDB-lite"/>
    </source>
</evidence>
<feature type="compositionally biased region" description="Basic and acidic residues" evidence="7">
    <location>
        <begin position="343"/>
        <end position="356"/>
    </location>
</feature>
<organism evidence="9 10">
    <name type="scientific">Patellaria atrata CBS 101060</name>
    <dbReference type="NCBI Taxonomy" id="1346257"/>
    <lineage>
        <taxon>Eukaryota</taxon>
        <taxon>Fungi</taxon>
        <taxon>Dikarya</taxon>
        <taxon>Ascomycota</taxon>
        <taxon>Pezizomycotina</taxon>
        <taxon>Dothideomycetes</taxon>
        <taxon>Dothideomycetes incertae sedis</taxon>
        <taxon>Patellariales</taxon>
        <taxon>Patellariaceae</taxon>
        <taxon>Patellaria</taxon>
    </lineage>
</organism>
<keyword evidence="3 6" id="KW-0694">RNA-binding</keyword>
<dbReference type="InterPro" id="IPR036986">
    <property type="entry name" value="S4_RNA-bd_sf"/>
</dbReference>
<feature type="compositionally biased region" description="Polar residues" evidence="7">
    <location>
        <begin position="278"/>
        <end position="295"/>
    </location>
</feature>
<keyword evidence="4" id="KW-0689">Ribosomal protein</keyword>
<evidence type="ECO:0000256" key="6">
    <source>
        <dbReference type="PROSITE-ProRule" id="PRU00182"/>
    </source>
</evidence>
<evidence type="ECO:0000256" key="4">
    <source>
        <dbReference type="ARBA" id="ARBA00022980"/>
    </source>
</evidence>
<feature type="compositionally biased region" description="Basic and acidic residues" evidence="7">
    <location>
        <begin position="246"/>
        <end position="263"/>
    </location>
</feature>
<dbReference type="CDD" id="cd00165">
    <property type="entry name" value="S4"/>
    <property type="match status" value="1"/>
</dbReference>
<feature type="domain" description="RNA-binding S4" evidence="8">
    <location>
        <begin position="121"/>
        <end position="181"/>
    </location>
</feature>
<proteinExistence type="inferred from homology"/>
<dbReference type="PANTHER" id="PTHR11831:SF4">
    <property type="entry name" value="SMALL RIBOSOMAL SUBUNIT PROTEIN US4M"/>
    <property type="match status" value="1"/>
</dbReference>
<dbReference type="InterPro" id="IPR022801">
    <property type="entry name" value="Ribosomal_uS4"/>
</dbReference>
<dbReference type="OrthoDB" id="3356781at2759"/>
<feature type="region of interest" description="Disordered" evidence="7">
    <location>
        <begin position="338"/>
        <end position="359"/>
    </location>
</feature>
<protein>
    <submittedName>
        <fullName evidence="9">30S ribosomal subunit S4</fullName>
    </submittedName>
</protein>
<dbReference type="Gene3D" id="3.10.290.10">
    <property type="entry name" value="RNA-binding S4 domain"/>
    <property type="match status" value="1"/>
</dbReference>
<comment type="similarity">
    <text evidence="1">Belongs to the universal ribosomal protein uS4 family.</text>
</comment>
<dbReference type="AlphaFoldDB" id="A0A9P4S8I2"/>
<dbReference type="Proteomes" id="UP000799429">
    <property type="component" value="Unassembled WGS sequence"/>
</dbReference>
<dbReference type="PANTHER" id="PTHR11831">
    <property type="entry name" value="30S 40S RIBOSOMAL PROTEIN"/>
    <property type="match status" value="1"/>
</dbReference>
<reference evidence="9" key="1">
    <citation type="journal article" date="2020" name="Stud. Mycol.">
        <title>101 Dothideomycetes genomes: a test case for predicting lifestyles and emergence of pathogens.</title>
        <authorList>
            <person name="Haridas S."/>
            <person name="Albert R."/>
            <person name="Binder M."/>
            <person name="Bloem J."/>
            <person name="Labutti K."/>
            <person name="Salamov A."/>
            <person name="Andreopoulos B."/>
            <person name="Baker S."/>
            <person name="Barry K."/>
            <person name="Bills G."/>
            <person name="Bluhm B."/>
            <person name="Cannon C."/>
            <person name="Castanera R."/>
            <person name="Culley D."/>
            <person name="Daum C."/>
            <person name="Ezra D."/>
            <person name="Gonzalez J."/>
            <person name="Henrissat B."/>
            <person name="Kuo A."/>
            <person name="Liang C."/>
            <person name="Lipzen A."/>
            <person name="Lutzoni F."/>
            <person name="Magnuson J."/>
            <person name="Mondo S."/>
            <person name="Nolan M."/>
            <person name="Ohm R."/>
            <person name="Pangilinan J."/>
            <person name="Park H.-J."/>
            <person name="Ramirez L."/>
            <person name="Alfaro M."/>
            <person name="Sun H."/>
            <person name="Tritt A."/>
            <person name="Yoshinaga Y."/>
            <person name="Zwiers L.-H."/>
            <person name="Turgeon B."/>
            <person name="Goodwin S."/>
            <person name="Spatafora J."/>
            <person name="Crous P."/>
            <person name="Grigoriev I."/>
        </authorList>
    </citation>
    <scope>NUCLEOTIDE SEQUENCE</scope>
    <source>
        <strain evidence="9">CBS 101060</strain>
    </source>
</reference>
<evidence type="ECO:0000256" key="2">
    <source>
        <dbReference type="ARBA" id="ARBA00022730"/>
    </source>
</evidence>
<dbReference type="GO" id="GO:0019843">
    <property type="term" value="F:rRNA binding"/>
    <property type="evidence" value="ECO:0007669"/>
    <property type="project" value="UniProtKB-KW"/>
</dbReference>
<name>A0A9P4S8I2_9PEZI</name>
<evidence type="ECO:0000256" key="5">
    <source>
        <dbReference type="ARBA" id="ARBA00023274"/>
    </source>
</evidence>
<keyword evidence="10" id="KW-1185">Reference proteome</keyword>
<evidence type="ECO:0000256" key="3">
    <source>
        <dbReference type="ARBA" id="ARBA00022884"/>
    </source>
</evidence>
<dbReference type="GO" id="GO:0005763">
    <property type="term" value="C:mitochondrial small ribosomal subunit"/>
    <property type="evidence" value="ECO:0007669"/>
    <property type="project" value="TreeGrafter"/>
</dbReference>
<evidence type="ECO:0000256" key="1">
    <source>
        <dbReference type="ARBA" id="ARBA00007465"/>
    </source>
</evidence>
<comment type="caution">
    <text evidence="9">The sequence shown here is derived from an EMBL/GenBank/DDBJ whole genome shotgun (WGS) entry which is preliminary data.</text>
</comment>
<accession>A0A9P4S8I2</accession>
<feature type="region of interest" description="Disordered" evidence="7">
    <location>
        <begin position="83"/>
        <end position="110"/>
    </location>
</feature>